<organism evidence="1 2">
    <name type="scientific">Streptomyces viridochromogenes Tue57</name>
    <dbReference type="NCBI Taxonomy" id="1160705"/>
    <lineage>
        <taxon>Bacteria</taxon>
        <taxon>Bacillati</taxon>
        <taxon>Actinomycetota</taxon>
        <taxon>Actinomycetes</taxon>
        <taxon>Kitasatosporales</taxon>
        <taxon>Streptomycetaceae</taxon>
        <taxon>Streptomyces</taxon>
    </lineage>
</organism>
<dbReference type="EMBL" id="AMLP01000255">
    <property type="protein sequence ID" value="ELS50982.1"/>
    <property type="molecule type" value="Genomic_DNA"/>
</dbReference>
<dbReference type="PATRIC" id="fig|1160705.3.peg.7957"/>
<gene>
    <name evidence="1" type="ORF">STVIR_8052</name>
</gene>
<dbReference type="InterPro" id="IPR006311">
    <property type="entry name" value="TAT_signal"/>
</dbReference>
<accession>L8P6P7</accession>
<comment type="caution">
    <text evidence="1">The sequence shown here is derived from an EMBL/GenBank/DDBJ whole genome shotgun (WGS) entry which is preliminary data.</text>
</comment>
<evidence type="ECO:0000313" key="1">
    <source>
        <dbReference type="EMBL" id="ELS50982.1"/>
    </source>
</evidence>
<sequence length="95" mass="9406">MSSTEKNAGKTGGVARRGFLRGAALAGAGLAAGGAAAPSAVSGTGPVPVARFHGAHQQSVLAAPRRVTAFTSFDVTAGSRAELTDLLRTLTDRAS</sequence>
<dbReference type="PROSITE" id="PS51318">
    <property type="entry name" value="TAT"/>
    <property type="match status" value="1"/>
</dbReference>
<dbReference type="AlphaFoldDB" id="L8P6P7"/>
<protein>
    <submittedName>
        <fullName evidence="1">Uncharacterized protein</fullName>
    </submittedName>
</protein>
<proteinExistence type="predicted"/>
<evidence type="ECO:0000313" key="2">
    <source>
        <dbReference type="Proteomes" id="UP000011205"/>
    </source>
</evidence>
<dbReference type="Proteomes" id="UP000011205">
    <property type="component" value="Unassembled WGS sequence"/>
</dbReference>
<reference evidence="1 2" key="1">
    <citation type="journal article" date="2013" name="Genome Announc.">
        <title>Draft Genome Sequence of Streptomyces viridochromogenes Strain Tu57, Producer of Avilamycin.</title>
        <authorList>
            <person name="Gruning B.A."/>
            <person name="Erxleben A."/>
            <person name="Hahnlein A."/>
            <person name="Gunther S."/>
        </authorList>
    </citation>
    <scope>NUCLEOTIDE SEQUENCE [LARGE SCALE GENOMIC DNA]</scope>
    <source>
        <strain evidence="1 2">Tue57</strain>
    </source>
</reference>
<name>L8P6P7_STRVR</name>